<gene>
    <name evidence="3" type="ORF">ZOSMA_68G00770</name>
</gene>
<dbReference type="EMBL" id="LFYR01001785">
    <property type="protein sequence ID" value="KMZ59490.1"/>
    <property type="molecule type" value="Genomic_DNA"/>
</dbReference>
<keyword evidence="4" id="KW-1185">Reference proteome</keyword>
<protein>
    <submittedName>
        <fullName evidence="3">Uncharacterized protein</fullName>
    </submittedName>
</protein>
<evidence type="ECO:0000313" key="4">
    <source>
        <dbReference type="Proteomes" id="UP000036987"/>
    </source>
</evidence>
<organism evidence="3 4">
    <name type="scientific">Zostera marina</name>
    <name type="common">Eelgrass</name>
    <dbReference type="NCBI Taxonomy" id="29655"/>
    <lineage>
        <taxon>Eukaryota</taxon>
        <taxon>Viridiplantae</taxon>
        <taxon>Streptophyta</taxon>
        <taxon>Embryophyta</taxon>
        <taxon>Tracheophyta</taxon>
        <taxon>Spermatophyta</taxon>
        <taxon>Magnoliopsida</taxon>
        <taxon>Liliopsida</taxon>
        <taxon>Zosteraceae</taxon>
        <taxon>Zostera</taxon>
    </lineage>
</organism>
<feature type="coiled-coil region" evidence="1">
    <location>
        <begin position="97"/>
        <end position="145"/>
    </location>
</feature>
<proteinExistence type="predicted"/>
<feature type="region of interest" description="Disordered" evidence="2">
    <location>
        <begin position="332"/>
        <end position="358"/>
    </location>
</feature>
<dbReference type="PANTHER" id="PTHR35164">
    <property type="entry name" value="EXPRESSED PROTEIN"/>
    <property type="match status" value="1"/>
</dbReference>
<reference evidence="4" key="1">
    <citation type="journal article" date="2016" name="Nature">
        <title>The genome of the seagrass Zostera marina reveals angiosperm adaptation to the sea.</title>
        <authorList>
            <person name="Olsen J.L."/>
            <person name="Rouze P."/>
            <person name="Verhelst B."/>
            <person name="Lin Y.-C."/>
            <person name="Bayer T."/>
            <person name="Collen J."/>
            <person name="Dattolo E."/>
            <person name="De Paoli E."/>
            <person name="Dittami S."/>
            <person name="Maumus F."/>
            <person name="Michel G."/>
            <person name="Kersting A."/>
            <person name="Lauritano C."/>
            <person name="Lohaus R."/>
            <person name="Toepel M."/>
            <person name="Tonon T."/>
            <person name="Vanneste K."/>
            <person name="Amirebrahimi M."/>
            <person name="Brakel J."/>
            <person name="Bostroem C."/>
            <person name="Chovatia M."/>
            <person name="Grimwood J."/>
            <person name="Jenkins J.W."/>
            <person name="Jueterbock A."/>
            <person name="Mraz A."/>
            <person name="Stam W.T."/>
            <person name="Tice H."/>
            <person name="Bornberg-Bauer E."/>
            <person name="Green P.J."/>
            <person name="Pearson G.A."/>
            <person name="Procaccini G."/>
            <person name="Duarte C.M."/>
            <person name="Schmutz J."/>
            <person name="Reusch T.B.H."/>
            <person name="Van de Peer Y."/>
        </authorList>
    </citation>
    <scope>NUCLEOTIDE SEQUENCE [LARGE SCALE GENOMIC DNA]</scope>
    <source>
        <strain evidence="4">cv. Finnish</strain>
    </source>
</reference>
<sequence>MSQAKQLIEAKNELEEAMIQIRSIGRPEWHRTEIAELVDRIKLSDDAKRSSRKALDDLTVTFREVAVEASLTNARLLLAENDLADVKDQIECTKSTLRNSDEKYRASLEEIDRLRKEIEEWMSKRRALQDRISLMEVEIEQRKKETARLIEARQVSKEETTQIKETLEIALTENSRLKNLISEKYSPPKENDLADVRDQIECSKSTMRSSDEKHRDSLEEIDKLRKEIEEWMSERRALQDRIRLMEIEIERRKKETARLIEARQVSKEETTKIKEALEIALTENSRLKNLISEKYNPPKEINTAPTEISGSMNGNRRHRSWSNVKDFVRSNSPNFGRRNSDHTTECGRRESSKWNSVGFNRRPSMRDLFSKIKLSFSSSANTKKIDNQTFRRNN</sequence>
<dbReference type="AlphaFoldDB" id="A0A0K9NU59"/>
<feature type="coiled-coil region" evidence="1">
    <location>
        <begin position="207"/>
        <end position="255"/>
    </location>
</feature>
<name>A0A0K9NU59_ZOSMR</name>
<dbReference type="PANTHER" id="PTHR35164:SF9">
    <property type="entry name" value="EXPRESSED PROTEIN"/>
    <property type="match status" value="1"/>
</dbReference>
<comment type="caution">
    <text evidence="3">The sequence shown here is derived from an EMBL/GenBank/DDBJ whole genome shotgun (WGS) entry which is preliminary data.</text>
</comment>
<evidence type="ECO:0000313" key="3">
    <source>
        <dbReference type="EMBL" id="KMZ59490.1"/>
    </source>
</evidence>
<dbReference type="OrthoDB" id="774313at2759"/>
<evidence type="ECO:0000256" key="2">
    <source>
        <dbReference type="SAM" id="MobiDB-lite"/>
    </source>
</evidence>
<dbReference type="STRING" id="29655.A0A0K9NU59"/>
<feature type="compositionally biased region" description="Basic and acidic residues" evidence="2">
    <location>
        <begin position="338"/>
        <end position="352"/>
    </location>
</feature>
<evidence type="ECO:0000256" key="1">
    <source>
        <dbReference type="SAM" id="Coils"/>
    </source>
</evidence>
<keyword evidence="1" id="KW-0175">Coiled coil</keyword>
<dbReference type="Proteomes" id="UP000036987">
    <property type="component" value="Unassembled WGS sequence"/>
</dbReference>
<accession>A0A0K9NU59</accession>